<dbReference type="EMBL" id="PVWQ01000004">
    <property type="protein sequence ID" value="RDW83743.1"/>
    <property type="molecule type" value="Genomic_DNA"/>
</dbReference>
<organism evidence="2 3">
    <name type="scientific">Aspergillus mulundensis</name>
    <dbReference type="NCBI Taxonomy" id="1810919"/>
    <lineage>
        <taxon>Eukaryota</taxon>
        <taxon>Fungi</taxon>
        <taxon>Dikarya</taxon>
        <taxon>Ascomycota</taxon>
        <taxon>Pezizomycotina</taxon>
        <taxon>Eurotiomycetes</taxon>
        <taxon>Eurotiomycetidae</taxon>
        <taxon>Eurotiales</taxon>
        <taxon>Aspergillaceae</taxon>
        <taxon>Aspergillus</taxon>
        <taxon>Aspergillus subgen. Nidulantes</taxon>
    </lineage>
</organism>
<dbReference type="GeneID" id="38114439"/>
<name>A0A3D8SBU0_9EURO</name>
<dbReference type="AlphaFoldDB" id="A0A3D8SBU0"/>
<accession>A0A3D8SBU0</accession>
<protein>
    <submittedName>
        <fullName evidence="2">Uncharacterized protein</fullName>
    </submittedName>
</protein>
<dbReference type="RefSeq" id="XP_026605081.1">
    <property type="nucleotide sequence ID" value="XM_026746085.1"/>
</dbReference>
<evidence type="ECO:0000313" key="2">
    <source>
        <dbReference type="EMBL" id="RDW83743.1"/>
    </source>
</evidence>
<reference evidence="2 3" key="1">
    <citation type="journal article" date="2018" name="IMA Fungus">
        <title>IMA Genome-F 9: Draft genome sequence of Annulohypoxylon stygium, Aspergillus mulundensis, Berkeleyomyces basicola (syn. Thielaviopsis basicola), Ceratocystis smalleyi, two Cercospora beticola strains, Coleophoma cylindrospora, Fusarium fracticaudum, Phialophora cf. hyalina, and Morchella septimelata.</title>
        <authorList>
            <person name="Wingfield B.D."/>
            <person name="Bills G.F."/>
            <person name="Dong Y."/>
            <person name="Huang W."/>
            <person name="Nel W.J."/>
            <person name="Swalarsk-Parry B.S."/>
            <person name="Vaghefi N."/>
            <person name="Wilken P.M."/>
            <person name="An Z."/>
            <person name="de Beer Z.W."/>
            <person name="De Vos L."/>
            <person name="Chen L."/>
            <person name="Duong T.A."/>
            <person name="Gao Y."/>
            <person name="Hammerbacher A."/>
            <person name="Kikkert J.R."/>
            <person name="Li Y."/>
            <person name="Li H."/>
            <person name="Li K."/>
            <person name="Li Q."/>
            <person name="Liu X."/>
            <person name="Ma X."/>
            <person name="Naidoo K."/>
            <person name="Pethybridge S.J."/>
            <person name="Sun J."/>
            <person name="Steenkamp E.T."/>
            <person name="van der Nest M.A."/>
            <person name="van Wyk S."/>
            <person name="Wingfield M.J."/>
            <person name="Xiong C."/>
            <person name="Yue Q."/>
            <person name="Zhang X."/>
        </authorList>
    </citation>
    <scope>NUCLEOTIDE SEQUENCE [LARGE SCALE GENOMIC DNA]</scope>
    <source>
        <strain evidence="2 3">DSM 5745</strain>
    </source>
</reference>
<proteinExistence type="predicted"/>
<feature type="compositionally biased region" description="Basic and acidic residues" evidence="1">
    <location>
        <begin position="107"/>
        <end position="117"/>
    </location>
</feature>
<feature type="compositionally biased region" description="Low complexity" evidence="1">
    <location>
        <begin position="67"/>
        <end position="99"/>
    </location>
</feature>
<comment type="caution">
    <text evidence="2">The sequence shown here is derived from an EMBL/GenBank/DDBJ whole genome shotgun (WGS) entry which is preliminary data.</text>
</comment>
<gene>
    <name evidence="2" type="ORF">DSM5745_04069</name>
</gene>
<sequence>MSSSSDSDQTLPIDTLVKPGYHERIVLEIDRRDPDMMSLVVVSRTVLAHSIDVVDLADHQVQLQEPGSTDSTNGSGNGNSDISDTSNTEGEGEATTAESTPKRTRWGKSDNTRAVEKSKKRICTSGSAVAIKKTKSVLIRER</sequence>
<evidence type="ECO:0000313" key="3">
    <source>
        <dbReference type="Proteomes" id="UP000256690"/>
    </source>
</evidence>
<evidence type="ECO:0000256" key="1">
    <source>
        <dbReference type="SAM" id="MobiDB-lite"/>
    </source>
</evidence>
<keyword evidence="3" id="KW-1185">Reference proteome</keyword>
<dbReference type="OrthoDB" id="10608732at2759"/>
<feature type="region of interest" description="Disordered" evidence="1">
    <location>
        <begin position="61"/>
        <end position="123"/>
    </location>
</feature>
<dbReference type="Proteomes" id="UP000256690">
    <property type="component" value="Unassembled WGS sequence"/>
</dbReference>